<dbReference type="EMBL" id="JRES01001621">
    <property type="protein sequence ID" value="KNC21483.1"/>
    <property type="molecule type" value="Genomic_DNA"/>
</dbReference>
<feature type="coiled-coil region" evidence="1">
    <location>
        <begin position="43"/>
        <end position="70"/>
    </location>
</feature>
<evidence type="ECO:0000313" key="4">
    <source>
        <dbReference type="Proteomes" id="UP000037069"/>
    </source>
</evidence>
<dbReference type="Pfam" id="PF10545">
    <property type="entry name" value="MADF_DNA_bdg"/>
    <property type="match status" value="1"/>
</dbReference>
<sequence length="457" mass="52028">MDWTRTEISNLISLYRQYECLWNTSHEDYNNYEVKQNAWQDIAASCDKEVDEVKKKLKNLRSAYVSEKKKSEKSKDHGIDYKPNLFYFNELEFLDTVVVLRKSTLSPTATQSVLSVRNKVDNLNGKRKHKIVKLDRKSLRDIKFNNALDAILASVKQQQTQPTVNSSVGSVEDDNLFSSFGKTTALQLQQLPVDKATETMAAIYQLVAKKTLDSLQKSVGNKANIKRTNGVISFETMKAQEQVSANLANFAYDPINWDYLKTADVLKLFFELLELPNEKLQLHGSAGLCNICLGKSLDNAMNLLKLTHSCLQMTRGLSKQHQTIFKVPELKVIKRFTQKDLDDFSQLTGDFNYIHSQLVPREKRKVHGALLNAIVAGIIGTQFPGAGSIVLEQNFSFPNPCRIDIDCEFFLQVQQERKISIVSYECKQNDQIVFKGLAKLLLLNNNKHDKNKESFND</sequence>
<protein>
    <recommendedName>
        <fullName evidence="2">MADF domain-containing protein</fullName>
    </recommendedName>
</protein>
<dbReference type="SUPFAM" id="SSF54637">
    <property type="entry name" value="Thioesterase/thiol ester dehydrase-isomerase"/>
    <property type="match status" value="1"/>
</dbReference>
<dbReference type="InterPro" id="IPR029069">
    <property type="entry name" value="HotDog_dom_sf"/>
</dbReference>
<reference evidence="3 4" key="1">
    <citation type="journal article" date="2015" name="Nat. Commun.">
        <title>Lucilia cuprina genome unlocks parasitic fly biology to underpin future interventions.</title>
        <authorList>
            <person name="Anstead C.A."/>
            <person name="Korhonen P.K."/>
            <person name="Young N.D."/>
            <person name="Hall R.S."/>
            <person name="Jex A.R."/>
            <person name="Murali S.C."/>
            <person name="Hughes D.S."/>
            <person name="Lee S.F."/>
            <person name="Perry T."/>
            <person name="Stroehlein A.J."/>
            <person name="Ansell B.R."/>
            <person name="Breugelmans B."/>
            <person name="Hofmann A."/>
            <person name="Qu J."/>
            <person name="Dugan S."/>
            <person name="Lee S.L."/>
            <person name="Chao H."/>
            <person name="Dinh H."/>
            <person name="Han Y."/>
            <person name="Doddapaneni H.V."/>
            <person name="Worley K.C."/>
            <person name="Muzny D.M."/>
            <person name="Ioannidis P."/>
            <person name="Waterhouse R.M."/>
            <person name="Zdobnov E.M."/>
            <person name="James P.J."/>
            <person name="Bagnall N.H."/>
            <person name="Kotze A.C."/>
            <person name="Gibbs R.A."/>
            <person name="Richards S."/>
            <person name="Batterham P."/>
            <person name="Gasser R.B."/>
        </authorList>
    </citation>
    <scope>NUCLEOTIDE SEQUENCE [LARGE SCALE GENOMIC DNA]</scope>
    <source>
        <strain evidence="3 4">LS</strain>
        <tissue evidence="3">Full body</tissue>
    </source>
</reference>
<proteinExistence type="predicted"/>
<keyword evidence="4" id="KW-1185">Reference proteome</keyword>
<dbReference type="PANTHER" id="PTHR21505:SF12">
    <property type="entry name" value="MADF DOMAIN-CONTAINING PROTEIN-RELATED"/>
    <property type="match status" value="1"/>
</dbReference>
<evidence type="ECO:0000313" key="3">
    <source>
        <dbReference type="EMBL" id="KNC21483.1"/>
    </source>
</evidence>
<keyword evidence="1" id="KW-0175">Coiled coil</keyword>
<feature type="domain" description="MADF" evidence="2">
    <location>
        <begin position="10"/>
        <end position="99"/>
    </location>
</feature>
<gene>
    <name evidence="3" type="ORF">FF38_00571</name>
</gene>
<dbReference type="AlphaFoldDB" id="A0A0L0BNH2"/>
<dbReference type="OrthoDB" id="8190343at2759"/>
<name>A0A0L0BNH2_LUCCU</name>
<dbReference type="Proteomes" id="UP000037069">
    <property type="component" value="Unassembled WGS sequence"/>
</dbReference>
<dbReference type="Gene3D" id="3.10.129.10">
    <property type="entry name" value="Hotdog Thioesterase"/>
    <property type="match status" value="1"/>
</dbReference>
<evidence type="ECO:0000259" key="2">
    <source>
        <dbReference type="PROSITE" id="PS51029"/>
    </source>
</evidence>
<dbReference type="SMART" id="SM00595">
    <property type="entry name" value="MADF"/>
    <property type="match status" value="1"/>
</dbReference>
<comment type="caution">
    <text evidence="3">The sequence shown here is derived from an EMBL/GenBank/DDBJ whole genome shotgun (WGS) entry which is preliminary data.</text>
</comment>
<accession>A0A0L0BNH2</accession>
<dbReference type="PROSITE" id="PS51029">
    <property type="entry name" value="MADF"/>
    <property type="match status" value="1"/>
</dbReference>
<organism evidence="3 4">
    <name type="scientific">Lucilia cuprina</name>
    <name type="common">Green bottle fly</name>
    <name type="synonym">Australian sheep blowfly</name>
    <dbReference type="NCBI Taxonomy" id="7375"/>
    <lineage>
        <taxon>Eukaryota</taxon>
        <taxon>Metazoa</taxon>
        <taxon>Ecdysozoa</taxon>
        <taxon>Arthropoda</taxon>
        <taxon>Hexapoda</taxon>
        <taxon>Insecta</taxon>
        <taxon>Pterygota</taxon>
        <taxon>Neoptera</taxon>
        <taxon>Endopterygota</taxon>
        <taxon>Diptera</taxon>
        <taxon>Brachycera</taxon>
        <taxon>Muscomorpha</taxon>
        <taxon>Oestroidea</taxon>
        <taxon>Calliphoridae</taxon>
        <taxon>Luciliinae</taxon>
        <taxon>Lucilia</taxon>
    </lineage>
</organism>
<dbReference type="InterPro" id="IPR006578">
    <property type="entry name" value="MADF-dom"/>
</dbReference>
<dbReference type="STRING" id="7375.A0A0L0BNH2"/>
<dbReference type="PANTHER" id="PTHR21505">
    <property type="entry name" value="MADF DOMAIN-CONTAINING PROTEIN-RELATED"/>
    <property type="match status" value="1"/>
</dbReference>
<evidence type="ECO:0000256" key="1">
    <source>
        <dbReference type="SAM" id="Coils"/>
    </source>
</evidence>